<dbReference type="PANTHER" id="PTHR46034">
    <property type="match status" value="1"/>
</dbReference>
<sequence>MGGGRKAKASRQKEKPLPSWTVNCSVTARNLGKSDLGGVIFGCKHNTIDECHSKQLFGLPAAHFSYVRNINPGLTLFLFNYSDRKLHGIFEAASPGQMNINPYGWTPDGSQLTPYPAQVRIQIRMQCQPLLEEQFKPIISKNYYEHRLFWFELDRAQTSKLVSLFSSSPSLSQKTVKWNTTLKGLPTGTTLGTSHDEEVDCNRLGASNVEWGSSWNEHGLGGENQFPDGTTEEEAAEKHSQDVIHSKPNYWPSHSSLERNISTSLPEKKWSSLFKMSLTSETIKGDEEKPVPEMYFTHPDQLDMEWEPSGVADHLGEEGLFWGAPTNEEVEKCDNARKEGEYFEKGPVSEVNLPCLDVYNNEEGKYFETGAVSETNLPSLHVYNNEEGEYFEMGPVSEMNLPHLDVYNNELGSSSVVCLAEESQPIENVTVEDGMEIPEVDLKPNCESSYSSTVSEMKSSDLQSAVAKVINPVSFLMQEMERMKVSQLIQKVSSLEQELAESKREIQKLENRCKRLESGSVSSIGVVEALEPELLNEPQSSLDDSILIVGGFDGFSWLSDLDSYSPALDLMKSLRPMTFVRSYASVAKLDGELYIFGGVDGNSWYNIVESYNPMTDQWVSRPSLTQRKGSLAGVSLNDKIFAIGGGNGVECFSEVEVLDPETGRWISAPSMQQKRFGLAATELNGMLYAVGGYDGEDYLKSVERFDPRERSWTRLENMSTRRGCHSLAALNEKLYALGGYDGTNMVPTVEVFDPRIGSWMTGESMNDPRGYSGAVVLGESIYVIGGLKDNEEILDTVECYKEGHGWLVTSLKAVGKRCFFSATVL</sequence>
<keyword evidence="1" id="KW-0175">Coiled coil</keyword>
<dbReference type="Pfam" id="PF10539">
    <property type="entry name" value="Dev_Cell_Death"/>
    <property type="match status" value="1"/>
</dbReference>
<dbReference type="InterPro" id="IPR006652">
    <property type="entry name" value="Kelch_1"/>
</dbReference>
<dbReference type="EMBL" id="FN595514">
    <property type="protein sequence ID" value="CCB49823.1"/>
    <property type="molecule type" value="Genomic_DNA"/>
</dbReference>
<gene>
    <name evidence="4" type="ordered locus">VIT_13s0067g02070</name>
</gene>
<keyword evidence="5" id="KW-1185">Reference proteome</keyword>
<dbReference type="PANTHER" id="PTHR46034:SF23">
    <property type="entry name" value="DCD (DEVELOPMENT AND CELL DEATH) DOMAIN PROTEIN"/>
    <property type="match status" value="1"/>
</dbReference>
<dbReference type="GO" id="GO:0034976">
    <property type="term" value="P:response to endoplasmic reticulum stress"/>
    <property type="evidence" value="ECO:0007669"/>
    <property type="project" value="InterPro"/>
</dbReference>
<dbReference type="InterPro" id="IPR013989">
    <property type="entry name" value="Dev_and_cell_death_domain"/>
</dbReference>
<dbReference type="SMART" id="SM00767">
    <property type="entry name" value="DCD"/>
    <property type="match status" value="1"/>
</dbReference>
<dbReference type="AlphaFoldDB" id="F6HC99"/>
<dbReference type="SMART" id="SM00612">
    <property type="entry name" value="Kelch"/>
    <property type="match status" value="6"/>
</dbReference>
<dbReference type="PaxDb" id="29760-VIT_13s0067g02070.t01"/>
<dbReference type="InParanoid" id="F6HC99"/>
<evidence type="ECO:0000256" key="2">
    <source>
        <dbReference type="SAM" id="MobiDB-lite"/>
    </source>
</evidence>
<feature type="domain" description="DCD" evidence="3">
    <location>
        <begin position="34"/>
        <end position="167"/>
    </location>
</feature>
<evidence type="ECO:0000313" key="5">
    <source>
        <dbReference type="Proteomes" id="UP000009183"/>
    </source>
</evidence>
<name>F6HC99_VITVI</name>
<proteinExistence type="predicted"/>
<dbReference type="eggNOG" id="KOG1072">
    <property type="taxonomic scope" value="Eukaryota"/>
</dbReference>
<dbReference type="HOGENOM" id="CLU_006099_1_0_1"/>
<dbReference type="PROSITE" id="PS51222">
    <property type="entry name" value="DCD"/>
    <property type="match status" value="1"/>
</dbReference>
<dbReference type="InterPro" id="IPR044832">
    <property type="entry name" value="NRP-like"/>
</dbReference>
<evidence type="ECO:0000259" key="3">
    <source>
        <dbReference type="PROSITE" id="PS51222"/>
    </source>
</evidence>
<feature type="coiled-coil region" evidence="1">
    <location>
        <begin position="485"/>
        <end position="519"/>
    </location>
</feature>
<dbReference type="Gene3D" id="2.120.10.80">
    <property type="entry name" value="Kelch-type beta propeller"/>
    <property type="match status" value="2"/>
</dbReference>
<feature type="region of interest" description="Disordered" evidence="2">
    <location>
        <begin position="216"/>
        <end position="238"/>
    </location>
</feature>
<dbReference type="SMR" id="F6HC99"/>
<dbReference type="Proteomes" id="UP000009183">
    <property type="component" value="Chromosome 13"/>
</dbReference>
<dbReference type="SUPFAM" id="SSF117281">
    <property type="entry name" value="Kelch motif"/>
    <property type="match status" value="1"/>
</dbReference>
<evidence type="ECO:0000313" key="4">
    <source>
        <dbReference type="EMBL" id="CCB49823.1"/>
    </source>
</evidence>
<organism evidence="4 5">
    <name type="scientific">Vitis vinifera</name>
    <name type="common">Grape</name>
    <dbReference type="NCBI Taxonomy" id="29760"/>
    <lineage>
        <taxon>Eukaryota</taxon>
        <taxon>Viridiplantae</taxon>
        <taxon>Streptophyta</taxon>
        <taxon>Embryophyta</taxon>
        <taxon>Tracheophyta</taxon>
        <taxon>Spermatophyta</taxon>
        <taxon>Magnoliopsida</taxon>
        <taxon>eudicotyledons</taxon>
        <taxon>Gunneridae</taxon>
        <taxon>Pentapetalae</taxon>
        <taxon>rosids</taxon>
        <taxon>Vitales</taxon>
        <taxon>Vitaceae</taxon>
        <taxon>Viteae</taxon>
        <taxon>Vitis</taxon>
    </lineage>
</organism>
<protein>
    <recommendedName>
        <fullName evidence="3">DCD domain-containing protein</fullName>
    </recommendedName>
</protein>
<accession>F6HC99</accession>
<dbReference type="InterPro" id="IPR015915">
    <property type="entry name" value="Kelch-typ_b-propeller"/>
</dbReference>
<evidence type="ECO:0000256" key="1">
    <source>
        <dbReference type="SAM" id="Coils"/>
    </source>
</evidence>
<dbReference type="Pfam" id="PF01344">
    <property type="entry name" value="Kelch_1"/>
    <property type="match status" value="5"/>
</dbReference>
<reference evidence="5" key="1">
    <citation type="journal article" date="2007" name="Nature">
        <title>The grapevine genome sequence suggests ancestral hexaploidization in major angiosperm phyla.</title>
        <authorList>
            <consortium name="The French-Italian Public Consortium for Grapevine Genome Characterization."/>
            <person name="Jaillon O."/>
            <person name="Aury J.-M."/>
            <person name="Noel B."/>
            <person name="Policriti A."/>
            <person name="Clepet C."/>
            <person name="Casagrande A."/>
            <person name="Choisne N."/>
            <person name="Aubourg S."/>
            <person name="Vitulo N."/>
            <person name="Jubin C."/>
            <person name="Vezzi A."/>
            <person name="Legeai F."/>
            <person name="Hugueney P."/>
            <person name="Dasilva C."/>
            <person name="Horner D."/>
            <person name="Mica E."/>
            <person name="Jublot D."/>
            <person name="Poulain J."/>
            <person name="Bruyere C."/>
            <person name="Billault A."/>
            <person name="Segurens B."/>
            <person name="Gouyvenoux M."/>
            <person name="Ugarte E."/>
            <person name="Cattonaro F."/>
            <person name="Anthouard V."/>
            <person name="Vico V."/>
            <person name="Del Fabbro C."/>
            <person name="Alaux M."/>
            <person name="Di Gaspero G."/>
            <person name="Dumas V."/>
            <person name="Felice N."/>
            <person name="Paillard S."/>
            <person name="Juman I."/>
            <person name="Moroldo M."/>
            <person name="Scalabrin S."/>
            <person name="Canaguier A."/>
            <person name="Le Clainche I."/>
            <person name="Malacrida G."/>
            <person name="Durand E."/>
            <person name="Pesole G."/>
            <person name="Laucou V."/>
            <person name="Chatelet P."/>
            <person name="Merdinoglu D."/>
            <person name="Delledonne M."/>
            <person name="Pezzotti M."/>
            <person name="Lecharny A."/>
            <person name="Scarpelli C."/>
            <person name="Artiguenave F."/>
            <person name="Pe M.E."/>
            <person name="Valle G."/>
            <person name="Morgante M."/>
            <person name="Caboche M."/>
            <person name="Adam-Blondon A.-F."/>
            <person name="Weissenbach J."/>
            <person name="Quetier F."/>
            <person name="Wincker P."/>
        </authorList>
    </citation>
    <scope>NUCLEOTIDE SEQUENCE [LARGE SCALE GENOMIC DNA]</scope>
    <source>
        <strain evidence="5">cv. Pinot noir / PN40024</strain>
    </source>
</reference>